<dbReference type="GO" id="GO:0022857">
    <property type="term" value="F:transmembrane transporter activity"/>
    <property type="evidence" value="ECO:0007669"/>
    <property type="project" value="TreeGrafter"/>
</dbReference>
<dbReference type="Gene3D" id="3.40.50.300">
    <property type="entry name" value="P-loop containing nucleotide triphosphate hydrolases"/>
    <property type="match status" value="1"/>
</dbReference>
<dbReference type="EMBL" id="QRQQ01000002">
    <property type="protein sequence ID" value="RHN18225.1"/>
    <property type="molecule type" value="Genomic_DNA"/>
</dbReference>
<dbReference type="Proteomes" id="UP000261324">
    <property type="component" value="Unassembled WGS sequence"/>
</dbReference>
<dbReference type="PROSITE" id="PS00211">
    <property type="entry name" value="ABC_TRANSPORTER_1"/>
    <property type="match status" value="1"/>
</dbReference>
<evidence type="ECO:0000256" key="1">
    <source>
        <dbReference type="ARBA" id="ARBA00022741"/>
    </source>
</evidence>
<dbReference type="PANTHER" id="PTHR24220">
    <property type="entry name" value="IMPORT ATP-BINDING PROTEIN"/>
    <property type="match status" value="1"/>
</dbReference>
<evidence type="ECO:0000313" key="7">
    <source>
        <dbReference type="Proteomes" id="UP000261324"/>
    </source>
</evidence>
<dbReference type="InterPro" id="IPR015854">
    <property type="entry name" value="ABC_transpr_LolD-like"/>
</dbReference>
<comment type="caution">
    <text evidence="4">The sequence shown here is derived from an EMBL/GenBank/DDBJ whole genome shotgun (WGS) entry which is preliminary data.</text>
</comment>
<keyword evidence="2 4" id="KW-0067">ATP-binding</keyword>
<organism evidence="4 7">
    <name type="scientific">Dorea formicigenerans</name>
    <dbReference type="NCBI Taxonomy" id="39486"/>
    <lineage>
        <taxon>Bacteria</taxon>
        <taxon>Bacillati</taxon>
        <taxon>Bacillota</taxon>
        <taxon>Clostridia</taxon>
        <taxon>Lachnospirales</taxon>
        <taxon>Lachnospiraceae</taxon>
        <taxon>Dorea</taxon>
    </lineage>
</organism>
<dbReference type="Pfam" id="PF00005">
    <property type="entry name" value="ABC_tran"/>
    <property type="match status" value="1"/>
</dbReference>
<dbReference type="SMART" id="SM00382">
    <property type="entry name" value="AAA"/>
    <property type="match status" value="1"/>
</dbReference>
<evidence type="ECO:0000313" key="5">
    <source>
        <dbReference type="EMBL" id="RHA65806.1"/>
    </source>
</evidence>
<sequence length="214" mass="24364">MLKLENISQIYAKGNEPVLKGINFEIKTGDYIALEGVSGSGKSTLLYIMAGLMRPTEGKVLWKNEDIYLMSDDELTSWRGKNIGYLFQNIQMSSALTVRENLMFAREFGNDKSIDVEMMLDRFGLKEVAESLPGRLSGGQKRRAMIASVLVRKPKIILADEPTNDLDHIWAEQIIEYLEKEVQPEGALVLVTHDLKWAERAKIKYKMEEGCIYR</sequence>
<evidence type="ECO:0000259" key="3">
    <source>
        <dbReference type="PROSITE" id="PS50893"/>
    </source>
</evidence>
<dbReference type="EMBL" id="QSFS01000022">
    <property type="protein sequence ID" value="RHA65806.1"/>
    <property type="molecule type" value="Genomic_DNA"/>
</dbReference>
<dbReference type="RefSeq" id="WP_022279668.1">
    <property type="nucleotide sequence ID" value="NZ_AP031430.1"/>
</dbReference>
<gene>
    <name evidence="5" type="ORF">DW924_14980</name>
    <name evidence="6" type="ORF">DWZ24_03115</name>
    <name evidence="4" type="ORF">DXC93_14010</name>
</gene>
<name>A0A3E4PJH7_9FIRM</name>
<reference evidence="7 8" key="1">
    <citation type="submission" date="2018-08" db="EMBL/GenBank/DDBJ databases">
        <title>A genome reference for cultivated species of the human gut microbiota.</title>
        <authorList>
            <person name="Zou Y."/>
            <person name="Xue W."/>
            <person name="Luo G."/>
        </authorList>
    </citation>
    <scope>NUCLEOTIDE SEQUENCE [LARGE SCALE GENOMIC DNA]</scope>
    <source>
        <strain evidence="6 9">AF31-13BH</strain>
        <strain evidence="5 8">AM42-8</strain>
        <strain evidence="4 7">TF09-3</strain>
    </source>
</reference>
<dbReference type="GO" id="GO:0005524">
    <property type="term" value="F:ATP binding"/>
    <property type="evidence" value="ECO:0007669"/>
    <property type="project" value="UniProtKB-KW"/>
</dbReference>
<dbReference type="PANTHER" id="PTHR24220:SF86">
    <property type="entry name" value="ABC TRANSPORTER ABCH.1"/>
    <property type="match status" value="1"/>
</dbReference>
<dbReference type="AlphaFoldDB" id="A0A3E4PJH7"/>
<accession>A0A3E4PJH7</accession>
<dbReference type="GO" id="GO:0016887">
    <property type="term" value="F:ATP hydrolysis activity"/>
    <property type="evidence" value="ECO:0007669"/>
    <property type="project" value="InterPro"/>
</dbReference>
<dbReference type="EMBL" id="QSRA01000023">
    <property type="protein sequence ID" value="RGK80127.1"/>
    <property type="molecule type" value="Genomic_DNA"/>
</dbReference>
<dbReference type="GO" id="GO:0005886">
    <property type="term" value="C:plasma membrane"/>
    <property type="evidence" value="ECO:0007669"/>
    <property type="project" value="TreeGrafter"/>
</dbReference>
<feature type="domain" description="ABC transporter" evidence="3">
    <location>
        <begin position="2"/>
        <end position="214"/>
    </location>
</feature>
<evidence type="ECO:0000313" key="6">
    <source>
        <dbReference type="EMBL" id="RHN18225.1"/>
    </source>
</evidence>
<dbReference type="InterPro" id="IPR027417">
    <property type="entry name" value="P-loop_NTPase"/>
</dbReference>
<evidence type="ECO:0000313" key="4">
    <source>
        <dbReference type="EMBL" id="RGK80127.1"/>
    </source>
</evidence>
<dbReference type="PROSITE" id="PS50893">
    <property type="entry name" value="ABC_TRANSPORTER_2"/>
    <property type="match status" value="1"/>
</dbReference>
<dbReference type="InterPro" id="IPR017871">
    <property type="entry name" value="ABC_transporter-like_CS"/>
</dbReference>
<protein>
    <submittedName>
        <fullName evidence="4">ABC transporter ATP-binding protein</fullName>
    </submittedName>
</protein>
<evidence type="ECO:0000313" key="8">
    <source>
        <dbReference type="Proteomes" id="UP000285642"/>
    </source>
</evidence>
<dbReference type="InterPro" id="IPR003593">
    <property type="entry name" value="AAA+_ATPase"/>
</dbReference>
<dbReference type="SUPFAM" id="SSF52540">
    <property type="entry name" value="P-loop containing nucleoside triphosphate hydrolases"/>
    <property type="match status" value="1"/>
</dbReference>
<dbReference type="Proteomes" id="UP000285652">
    <property type="component" value="Unassembled WGS sequence"/>
</dbReference>
<evidence type="ECO:0000256" key="2">
    <source>
        <dbReference type="ARBA" id="ARBA00022840"/>
    </source>
</evidence>
<keyword evidence="1" id="KW-0547">Nucleotide-binding</keyword>
<dbReference type="InterPro" id="IPR003439">
    <property type="entry name" value="ABC_transporter-like_ATP-bd"/>
</dbReference>
<proteinExistence type="predicted"/>
<evidence type="ECO:0000313" key="9">
    <source>
        <dbReference type="Proteomes" id="UP000285652"/>
    </source>
</evidence>
<dbReference type="Proteomes" id="UP000285642">
    <property type="component" value="Unassembled WGS sequence"/>
</dbReference>